<keyword evidence="4" id="KW-1185">Reference proteome</keyword>
<dbReference type="AlphaFoldDB" id="A0A098D0T0"/>
<evidence type="ECO:0000313" key="4">
    <source>
        <dbReference type="Proteomes" id="UP000070720"/>
    </source>
</evidence>
<dbReference type="EMBL" id="HG970332">
    <property type="protein sequence ID" value="CEF72047.1"/>
    <property type="molecule type" value="Genomic_DNA"/>
</dbReference>
<feature type="region of interest" description="Disordered" evidence="1">
    <location>
        <begin position="1"/>
        <end position="20"/>
    </location>
</feature>
<dbReference type="InParanoid" id="A0A098D0T0"/>
<accession>A0A098D0T0</accession>
<feature type="compositionally biased region" description="Acidic residues" evidence="1">
    <location>
        <begin position="7"/>
        <end position="19"/>
    </location>
</feature>
<dbReference type="EnsemblFungi" id="CEF72047">
    <property type="protein sequence ID" value="CEF72047"/>
    <property type="gene ID" value="FGRRES_15055"/>
</dbReference>
<evidence type="ECO:0000313" key="3">
    <source>
        <dbReference type="EnsemblFungi" id="CEF72047"/>
    </source>
</evidence>
<protein>
    <submittedName>
        <fullName evidence="2">Chromosome 1, complete genome</fullName>
    </submittedName>
</protein>
<evidence type="ECO:0000313" key="2">
    <source>
        <dbReference type="EMBL" id="CEF72047.1"/>
    </source>
</evidence>
<organism evidence="2 4">
    <name type="scientific">Gibberella zeae (strain ATCC MYA-4620 / CBS 123657 / FGSC 9075 / NRRL 31084 / PH-1)</name>
    <name type="common">Wheat head blight fungus</name>
    <name type="synonym">Fusarium graminearum</name>
    <dbReference type="NCBI Taxonomy" id="229533"/>
    <lineage>
        <taxon>Eukaryota</taxon>
        <taxon>Fungi</taxon>
        <taxon>Dikarya</taxon>
        <taxon>Ascomycota</taxon>
        <taxon>Pezizomycotina</taxon>
        <taxon>Sordariomycetes</taxon>
        <taxon>Hypocreomycetidae</taxon>
        <taxon>Hypocreales</taxon>
        <taxon>Nectriaceae</taxon>
        <taxon>Fusarium</taxon>
    </lineage>
</organism>
<proteinExistence type="predicted"/>
<gene>
    <name evidence="2" type="ORF">FGRAMPH1_01T00493</name>
</gene>
<name>A0A098D0T0_GIBZE</name>
<reference evidence="3 4" key="2">
    <citation type="journal article" date="2010" name="Nature">
        <title>Comparative genomics reveals mobile pathogenicity chromosomes in Fusarium.</title>
        <authorList>
            <person name="Ma L.J."/>
            <person name="van der Does H.C."/>
            <person name="Borkovich K.A."/>
            <person name="Coleman J.J."/>
            <person name="Daboussi M.J."/>
            <person name="Di Pietro A."/>
            <person name="Dufresne M."/>
            <person name="Freitag M."/>
            <person name="Grabherr M."/>
            <person name="Henrissat B."/>
            <person name="Houterman P.M."/>
            <person name="Kang S."/>
            <person name="Shim W.B."/>
            <person name="Woloshuk C."/>
            <person name="Xie X."/>
            <person name="Xu J.R."/>
            <person name="Antoniw J."/>
            <person name="Baker S.E."/>
            <person name="Bluhm B.H."/>
            <person name="Breakspear A."/>
            <person name="Brown D.W."/>
            <person name="Butchko R.A."/>
            <person name="Chapman S."/>
            <person name="Coulson R."/>
            <person name="Coutinho P.M."/>
            <person name="Danchin E.G."/>
            <person name="Diener A."/>
            <person name="Gale L.R."/>
            <person name="Gardiner D.M."/>
            <person name="Goff S."/>
            <person name="Hammond-Kosack K.E."/>
            <person name="Hilburn K."/>
            <person name="Hua-Van A."/>
            <person name="Jonkers W."/>
            <person name="Kazan K."/>
            <person name="Kodira C.D."/>
            <person name="Koehrsen M."/>
            <person name="Kumar L."/>
            <person name="Lee Y.H."/>
            <person name="Li L."/>
            <person name="Manners J.M."/>
            <person name="Miranda-Saavedra D."/>
            <person name="Mukherjee M."/>
            <person name="Park G."/>
            <person name="Park J."/>
            <person name="Park S.Y."/>
            <person name="Proctor R.H."/>
            <person name="Regev A."/>
            <person name="Ruiz-Roldan M.C."/>
            <person name="Sain D."/>
            <person name="Sakthikumar S."/>
            <person name="Sykes S."/>
            <person name="Schwartz D.C."/>
            <person name="Turgeon B.G."/>
            <person name="Wapinski I."/>
            <person name="Yoder O."/>
            <person name="Young S."/>
            <person name="Zeng Q."/>
            <person name="Zhou S."/>
            <person name="Galagan J."/>
            <person name="Cuomo C.A."/>
            <person name="Kistler H.C."/>
            <person name="Rep M."/>
        </authorList>
    </citation>
    <scope>GENOME REANNOTATION</scope>
    <source>
        <strain evidence="4">ATCC MYA-4620 / CBS 123657 / FGSC 9075 / NRRL 31084 / PH-1</strain>
        <strain evidence="3">PH-1 / ATCC MYA-4620 / FGSC 9075 / NRRL 31084</strain>
    </source>
</reference>
<dbReference type="VEuPathDB" id="FungiDB:FGRAMPH1_01G00493"/>
<evidence type="ECO:0000256" key="1">
    <source>
        <dbReference type="SAM" id="MobiDB-lite"/>
    </source>
</evidence>
<accession>A0A0E0RLC2</accession>
<dbReference type="Proteomes" id="UP000070720">
    <property type="component" value="Chromosome 1"/>
</dbReference>
<reference evidence="2 4" key="3">
    <citation type="journal article" date="2015" name="BMC Genomics">
        <title>The completed genome sequence of the pathogenic ascomycete fungus Fusarium graminearum.</title>
        <authorList>
            <person name="King R."/>
            <person name="Urban M."/>
            <person name="Hammond-Kosack M.C."/>
            <person name="Hassani-Pak K."/>
            <person name="Hammond-Kosack K.E."/>
        </authorList>
    </citation>
    <scope>NUCLEOTIDE SEQUENCE [LARGE SCALE GENOMIC DNA]</scope>
    <source>
        <strain evidence="4">ATCC MYA-4620 / CBS 123657 / FGSC 9075 / NRRL 31084 / PH-1</strain>
        <strain evidence="2">PH-1</strain>
    </source>
</reference>
<reference evidence="3" key="4">
    <citation type="submission" date="2017-01" db="UniProtKB">
        <authorList>
            <consortium name="EnsemblFungi"/>
        </authorList>
    </citation>
    <scope>IDENTIFICATION</scope>
    <source>
        <strain evidence="3">PH-1 / ATCC MYA-4620 / FGSC 9075 / NRRL 31084</strain>
    </source>
</reference>
<sequence length="86" mass="10196">MEKEKREEEDDDDDDDDDGIINLQNLDGMVKLQQRNKVEEAKMLLSLVDKAKNASKYFDSRHLRKLRLDMPVELNKLHLISLYKLH</sequence>
<reference evidence="3 4" key="1">
    <citation type="journal article" date="2007" name="Science">
        <title>The Fusarium graminearum genome reveals a link between localized polymorphism and pathogen specialization.</title>
        <authorList>
            <person name="Cuomo C.A."/>
            <person name="Gueldener U."/>
            <person name="Xu J.-R."/>
            <person name="Trail F."/>
            <person name="Turgeon B.G."/>
            <person name="Di Pietro A."/>
            <person name="Walton J.D."/>
            <person name="Ma L.-J."/>
            <person name="Baker S.E."/>
            <person name="Rep M."/>
            <person name="Adam G."/>
            <person name="Antoniw J."/>
            <person name="Baldwin T."/>
            <person name="Calvo S.E."/>
            <person name="Chang Y.-L."/>
            <person name="DeCaprio D."/>
            <person name="Gale L.R."/>
            <person name="Gnerre S."/>
            <person name="Goswami R.S."/>
            <person name="Hammond-Kosack K."/>
            <person name="Harris L.J."/>
            <person name="Hilburn K."/>
            <person name="Kennell J.C."/>
            <person name="Kroken S."/>
            <person name="Magnuson J.K."/>
            <person name="Mannhaupt G."/>
            <person name="Mauceli E.W."/>
            <person name="Mewes H.-W."/>
            <person name="Mitterbauer R."/>
            <person name="Muehlbauer G."/>
            <person name="Muensterkoetter M."/>
            <person name="Nelson D."/>
            <person name="O'Donnell K."/>
            <person name="Ouellet T."/>
            <person name="Qi W."/>
            <person name="Quesneville H."/>
            <person name="Roncero M.I.G."/>
            <person name="Seong K.-Y."/>
            <person name="Tetko I.V."/>
            <person name="Urban M."/>
            <person name="Waalwijk C."/>
            <person name="Ward T.J."/>
            <person name="Yao J."/>
            <person name="Birren B.W."/>
            <person name="Kistler H.C."/>
        </authorList>
    </citation>
    <scope>NUCLEOTIDE SEQUENCE [LARGE SCALE GENOMIC DNA]</scope>
    <source>
        <strain evidence="4">ATCC MYA-4620 / CBS 123657 / FGSC 9075 / NRRL 31084 / PH-1</strain>
        <strain evidence="3">PH-1 / ATCC MYA-4620 / FGSC 9075 / NRRL 31084</strain>
    </source>
</reference>